<dbReference type="Proteomes" id="UP000199150">
    <property type="component" value="Unassembled WGS sequence"/>
</dbReference>
<dbReference type="AlphaFoldDB" id="A0A1G4QE07"/>
<name>A0A1G4QE07_9CAUL</name>
<organism evidence="2 3">
    <name type="scientific">Asticcacaulis taihuensis</name>
    <dbReference type="NCBI Taxonomy" id="260084"/>
    <lineage>
        <taxon>Bacteria</taxon>
        <taxon>Pseudomonadati</taxon>
        <taxon>Pseudomonadota</taxon>
        <taxon>Alphaproteobacteria</taxon>
        <taxon>Caulobacterales</taxon>
        <taxon>Caulobacteraceae</taxon>
        <taxon>Asticcacaulis</taxon>
    </lineage>
</organism>
<protein>
    <submittedName>
        <fullName evidence="2">Serine/threonine protein phosphatase 1</fullName>
    </submittedName>
</protein>
<accession>A0A1G4QE07</accession>
<dbReference type="GO" id="GO:0008803">
    <property type="term" value="F:bis(5'-nucleosyl)-tetraphosphatase (symmetrical) activity"/>
    <property type="evidence" value="ECO:0007669"/>
    <property type="project" value="TreeGrafter"/>
</dbReference>
<dbReference type="SUPFAM" id="SSF56300">
    <property type="entry name" value="Metallo-dependent phosphatases"/>
    <property type="match status" value="1"/>
</dbReference>
<gene>
    <name evidence="2" type="ORF">SAMN02927928_1121</name>
</gene>
<dbReference type="CDD" id="cd00144">
    <property type="entry name" value="MPP_PPP_family"/>
    <property type="match status" value="1"/>
</dbReference>
<dbReference type="GO" id="GO:0016791">
    <property type="term" value="F:phosphatase activity"/>
    <property type="evidence" value="ECO:0007669"/>
    <property type="project" value="TreeGrafter"/>
</dbReference>
<dbReference type="InterPro" id="IPR004843">
    <property type="entry name" value="Calcineurin-like_PHP"/>
</dbReference>
<dbReference type="Pfam" id="PF00149">
    <property type="entry name" value="Metallophos"/>
    <property type="match status" value="1"/>
</dbReference>
<dbReference type="PANTHER" id="PTHR42850">
    <property type="entry name" value="METALLOPHOSPHOESTERASE"/>
    <property type="match status" value="1"/>
</dbReference>
<dbReference type="GO" id="GO:0110154">
    <property type="term" value="P:RNA decapping"/>
    <property type="evidence" value="ECO:0007669"/>
    <property type="project" value="TreeGrafter"/>
</dbReference>
<reference evidence="3" key="1">
    <citation type="submission" date="2016-10" db="EMBL/GenBank/DDBJ databases">
        <authorList>
            <person name="Varghese N."/>
            <person name="Submissions S."/>
        </authorList>
    </citation>
    <scope>NUCLEOTIDE SEQUENCE [LARGE SCALE GENOMIC DNA]</scope>
    <source>
        <strain evidence="3">CGMCC 1.3431</strain>
    </source>
</reference>
<evidence type="ECO:0000313" key="3">
    <source>
        <dbReference type="Proteomes" id="UP000199150"/>
    </source>
</evidence>
<sequence>MTSRIAQLTYAIGDIHGYDDLFERMIDHIRADAEGLGERPRIVLLGDYVDRGPASRQVLDRVGRLLAADWCDVVALMGNHEEALLRFLDEPEFGDTWRDWGGAATLDSYGVVMPYMARSMEIWDEVSRRFAAKVDPAHLEMLRAMPSSFQAGDYLFVHAGVDPDRPLAEQDSATFMYIRGRFLRADQACDYVVVHGHSPHKVPANTRWRIGIDTGVYYSGVLTAMRLRGEERELIQVQQEMDLDRAPPVFF</sequence>
<evidence type="ECO:0000313" key="2">
    <source>
        <dbReference type="EMBL" id="SCW42359.1"/>
    </source>
</evidence>
<dbReference type="OrthoDB" id="9807890at2"/>
<dbReference type="InterPro" id="IPR029052">
    <property type="entry name" value="Metallo-depent_PP-like"/>
</dbReference>
<dbReference type="STRING" id="260084.SAMN02927928_1121"/>
<dbReference type="EMBL" id="FMTS01000001">
    <property type="protein sequence ID" value="SCW42359.1"/>
    <property type="molecule type" value="Genomic_DNA"/>
</dbReference>
<proteinExistence type="predicted"/>
<dbReference type="InterPro" id="IPR050126">
    <property type="entry name" value="Ap4A_hydrolase"/>
</dbReference>
<feature type="domain" description="Calcineurin-like phosphoesterase" evidence="1">
    <location>
        <begin position="11"/>
        <end position="201"/>
    </location>
</feature>
<dbReference type="Gene3D" id="3.60.21.10">
    <property type="match status" value="1"/>
</dbReference>
<evidence type="ECO:0000259" key="1">
    <source>
        <dbReference type="Pfam" id="PF00149"/>
    </source>
</evidence>
<dbReference type="GO" id="GO:0005737">
    <property type="term" value="C:cytoplasm"/>
    <property type="evidence" value="ECO:0007669"/>
    <property type="project" value="TreeGrafter"/>
</dbReference>
<dbReference type="PANTHER" id="PTHR42850:SF4">
    <property type="entry name" value="ZINC-DEPENDENT ENDOPOLYPHOSPHATASE"/>
    <property type="match status" value="1"/>
</dbReference>
<dbReference type="RefSeq" id="WP_090644649.1">
    <property type="nucleotide sequence ID" value="NZ_CBCRYE010000001.1"/>
</dbReference>
<keyword evidence="3" id="KW-1185">Reference proteome</keyword>